<dbReference type="EMBL" id="BAAAES010000001">
    <property type="protein sequence ID" value="GAA0658329.1"/>
    <property type="molecule type" value="Genomic_DNA"/>
</dbReference>
<dbReference type="Proteomes" id="UP001500238">
    <property type="component" value="Unassembled WGS sequence"/>
</dbReference>
<evidence type="ECO:0000313" key="3">
    <source>
        <dbReference type="Proteomes" id="UP001500238"/>
    </source>
</evidence>
<feature type="domain" description="Surface-adhesin protein E-like" evidence="1">
    <location>
        <begin position="19"/>
        <end position="125"/>
    </location>
</feature>
<dbReference type="InterPro" id="IPR031939">
    <property type="entry name" value="Adhesin_E-like"/>
</dbReference>
<accession>A0ABN1HLS6</accession>
<organism evidence="2 3">
    <name type="scientific">Sphingomonas insulae</name>
    <dbReference type="NCBI Taxonomy" id="424800"/>
    <lineage>
        <taxon>Bacteria</taxon>
        <taxon>Pseudomonadati</taxon>
        <taxon>Pseudomonadota</taxon>
        <taxon>Alphaproteobacteria</taxon>
        <taxon>Sphingomonadales</taxon>
        <taxon>Sphingomonadaceae</taxon>
        <taxon>Sphingomonas</taxon>
    </lineage>
</organism>
<reference evidence="2 3" key="1">
    <citation type="journal article" date="2019" name="Int. J. Syst. Evol. Microbiol.">
        <title>The Global Catalogue of Microorganisms (GCM) 10K type strain sequencing project: providing services to taxonomists for standard genome sequencing and annotation.</title>
        <authorList>
            <consortium name="The Broad Institute Genomics Platform"/>
            <consortium name="The Broad Institute Genome Sequencing Center for Infectious Disease"/>
            <person name="Wu L."/>
            <person name="Ma J."/>
        </authorList>
    </citation>
    <scope>NUCLEOTIDE SEQUENCE [LARGE SCALE GENOMIC DNA]</scope>
    <source>
        <strain evidence="2 3">JCM 14603</strain>
    </source>
</reference>
<gene>
    <name evidence="2" type="ORF">GCM10009102_03240</name>
</gene>
<proteinExistence type="predicted"/>
<evidence type="ECO:0000313" key="2">
    <source>
        <dbReference type="EMBL" id="GAA0658329.1"/>
    </source>
</evidence>
<evidence type="ECO:0000259" key="1">
    <source>
        <dbReference type="Pfam" id="PF16747"/>
    </source>
</evidence>
<dbReference type="Pfam" id="PF16747">
    <property type="entry name" value="Adhesin_E"/>
    <property type="match status" value="1"/>
</dbReference>
<protein>
    <recommendedName>
        <fullName evidence="1">Surface-adhesin protein E-like domain-containing protein</fullName>
    </recommendedName>
</protein>
<keyword evidence="3" id="KW-1185">Reference proteome</keyword>
<comment type="caution">
    <text evidence="2">The sequence shown here is derived from an EMBL/GenBank/DDBJ whole genome shotgun (WGS) entry which is preliminary data.</text>
</comment>
<sequence length="136" mass="14875">MSAGIATIAVTASVQATNWMPSATSSTGAIWYVDLDSVKGVDDILNRKAIKAWVKIDYRKVAAEKAREARILYYFKCDEEQAKSMSRVSYRADGTVIDSYAPSYASYEPVVPDTVLSGAMQIACTAHQLNRAEPQS</sequence>
<name>A0ABN1HLS6_9SPHN</name>